<dbReference type="InterPro" id="IPR050266">
    <property type="entry name" value="AB_hydrolase_sf"/>
</dbReference>
<reference evidence="2 3" key="1">
    <citation type="submission" date="2019-10" db="EMBL/GenBank/DDBJ databases">
        <title>Nocardioides novel species isolated from the excrement of Marmot.</title>
        <authorList>
            <person name="Zhang G."/>
        </authorList>
    </citation>
    <scope>NUCLEOTIDE SEQUENCE [LARGE SCALE GENOMIC DNA]</scope>
    <source>
        <strain evidence="3">zg-579</strain>
    </source>
</reference>
<organism evidence="2 3">
    <name type="scientific">Nocardioides marmotae</name>
    <dbReference type="NCBI Taxonomy" id="2663857"/>
    <lineage>
        <taxon>Bacteria</taxon>
        <taxon>Bacillati</taxon>
        <taxon>Actinomycetota</taxon>
        <taxon>Actinomycetes</taxon>
        <taxon>Propionibacteriales</taxon>
        <taxon>Nocardioidaceae</taxon>
        <taxon>Nocardioides</taxon>
    </lineage>
</organism>
<dbReference type="PANTHER" id="PTHR43798">
    <property type="entry name" value="MONOACYLGLYCEROL LIPASE"/>
    <property type="match status" value="1"/>
</dbReference>
<accession>A0A6I3JE98</accession>
<evidence type="ECO:0000259" key="1">
    <source>
        <dbReference type="Pfam" id="PF12697"/>
    </source>
</evidence>
<dbReference type="Proteomes" id="UP000433406">
    <property type="component" value="Unassembled WGS sequence"/>
</dbReference>
<dbReference type="SUPFAM" id="SSF53474">
    <property type="entry name" value="alpha/beta-Hydrolases"/>
    <property type="match status" value="1"/>
</dbReference>
<dbReference type="Gene3D" id="3.40.50.1820">
    <property type="entry name" value="alpha/beta hydrolase"/>
    <property type="match status" value="1"/>
</dbReference>
<dbReference type="Pfam" id="PF12697">
    <property type="entry name" value="Abhydrolase_6"/>
    <property type="match status" value="1"/>
</dbReference>
<protein>
    <submittedName>
        <fullName evidence="2">Alpha/beta fold hydrolase</fullName>
    </submittedName>
</protein>
<dbReference type="EMBL" id="WLCI01000016">
    <property type="protein sequence ID" value="MTB96442.1"/>
    <property type="molecule type" value="Genomic_DNA"/>
</dbReference>
<dbReference type="PANTHER" id="PTHR43798:SF33">
    <property type="entry name" value="HYDROLASE, PUTATIVE (AFU_ORTHOLOGUE AFUA_2G14860)-RELATED"/>
    <property type="match status" value="1"/>
</dbReference>
<dbReference type="AlphaFoldDB" id="A0A6I3JE98"/>
<dbReference type="InterPro" id="IPR029058">
    <property type="entry name" value="AB_hydrolase_fold"/>
</dbReference>
<proteinExistence type="predicted"/>
<evidence type="ECO:0000313" key="3">
    <source>
        <dbReference type="Proteomes" id="UP000433406"/>
    </source>
</evidence>
<comment type="caution">
    <text evidence="2">The sequence shown here is derived from an EMBL/GenBank/DDBJ whole genome shotgun (WGS) entry which is preliminary data.</text>
</comment>
<sequence>MVTSRSEPGPTLVAVPGLGLRPTAWEPTLEALGRPSRTVLLPGYGVRRRRGEEVAPAALGRALVDRLEAADGPVVLLGHSAGAQVAAHAAALAADRVVGLVLVGPSTDPRARSWPALLGRWLRTAGHEPPRQLPVLAWSYARTGPLHGVRTMEAARHDDLQRTLGGVRCPVLVLRGPHDRICPADWAERLVAAAPAGSRTETLPVGAHMVPLTHGPQVAAAVAAYLRPGGSGADVSGA</sequence>
<keyword evidence="3" id="KW-1185">Reference proteome</keyword>
<evidence type="ECO:0000313" key="2">
    <source>
        <dbReference type="EMBL" id="MTB96442.1"/>
    </source>
</evidence>
<gene>
    <name evidence="2" type="ORF">GGQ22_15315</name>
</gene>
<dbReference type="GO" id="GO:0016787">
    <property type="term" value="F:hydrolase activity"/>
    <property type="evidence" value="ECO:0007669"/>
    <property type="project" value="UniProtKB-KW"/>
</dbReference>
<feature type="domain" description="AB hydrolase-1" evidence="1">
    <location>
        <begin position="12"/>
        <end position="221"/>
    </location>
</feature>
<dbReference type="InterPro" id="IPR000073">
    <property type="entry name" value="AB_hydrolase_1"/>
</dbReference>
<keyword evidence="2" id="KW-0378">Hydrolase</keyword>
<name>A0A6I3JE98_9ACTN</name>
<dbReference type="GO" id="GO:0016020">
    <property type="term" value="C:membrane"/>
    <property type="evidence" value="ECO:0007669"/>
    <property type="project" value="TreeGrafter"/>
</dbReference>